<name>A0A9J6C2W4_POLVA</name>
<reference evidence="3" key="1">
    <citation type="submission" date="2021-03" db="EMBL/GenBank/DDBJ databases">
        <title>Chromosome level genome of the anhydrobiotic midge Polypedilum vanderplanki.</title>
        <authorList>
            <person name="Yoshida Y."/>
            <person name="Kikawada T."/>
            <person name="Gusev O."/>
        </authorList>
    </citation>
    <scope>NUCLEOTIDE SEQUENCE</scope>
    <source>
        <strain evidence="3">NIAS01</strain>
        <tissue evidence="3">Whole body or cell culture</tissue>
    </source>
</reference>
<organism evidence="3 4">
    <name type="scientific">Polypedilum vanderplanki</name>
    <name type="common">Sleeping chironomid midge</name>
    <dbReference type="NCBI Taxonomy" id="319348"/>
    <lineage>
        <taxon>Eukaryota</taxon>
        <taxon>Metazoa</taxon>
        <taxon>Ecdysozoa</taxon>
        <taxon>Arthropoda</taxon>
        <taxon>Hexapoda</taxon>
        <taxon>Insecta</taxon>
        <taxon>Pterygota</taxon>
        <taxon>Neoptera</taxon>
        <taxon>Endopterygota</taxon>
        <taxon>Diptera</taxon>
        <taxon>Nematocera</taxon>
        <taxon>Chironomoidea</taxon>
        <taxon>Chironomidae</taxon>
        <taxon>Chironominae</taxon>
        <taxon>Polypedilum</taxon>
        <taxon>Polypedilum</taxon>
    </lineage>
</organism>
<accession>A0A9J6C2W4</accession>
<gene>
    <name evidence="3" type="ORF">PVAND_006078</name>
</gene>
<dbReference type="SUPFAM" id="SSF54695">
    <property type="entry name" value="POZ domain"/>
    <property type="match status" value="1"/>
</dbReference>
<feature type="domain" description="BACK" evidence="2">
    <location>
        <begin position="142"/>
        <end position="191"/>
    </location>
</feature>
<dbReference type="InterPro" id="IPR000210">
    <property type="entry name" value="BTB/POZ_dom"/>
</dbReference>
<dbReference type="Proteomes" id="UP001107558">
    <property type="component" value="Chromosome 2"/>
</dbReference>
<sequence>MSQKNFVTASNSLQNISTECSIDRICPDKFKFNWPSEPKISKKKKSFTRLIFNLYEQKDFSDIVIEIMNINFHNEKQIKLSEIEAEVFEKIYQWMLSKEKRVERNGLVKMLMGAEYLQIDFLIQQCWSLIQNSKWFSEDQAFLLYKEALNSEIDAFYAAVRWLLYDWSARKKYLMDVMKCIRFGLIDTARIVILRQKNNNGQLNELLSNKELQKSLKEALNYAIYREKI</sequence>
<dbReference type="InterPro" id="IPR011333">
    <property type="entry name" value="SKP1/BTB/POZ_sf"/>
</dbReference>
<dbReference type="OrthoDB" id="6350321at2759"/>
<dbReference type="AlphaFoldDB" id="A0A9J6C2W4"/>
<protein>
    <recommendedName>
        <fullName evidence="5">BACK domain-containing protein</fullName>
    </recommendedName>
</protein>
<keyword evidence="4" id="KW-1185">Reference proteome</keyword>
<dbReference type="Gene3D" id="3.30.710.10">
    <property type="entry name" value="Potassium Channel Kv1.1, Chain A"/>
    <property type="match status" value="1"/>
</dbReference>
<dbReference type="Pfam" id="PF00651">
    <property type="entry name" value="BTB"/>
    <property type="match status" value="1"/>
</dbReference>
<dbReference type="InterPro" id="IPR011705">
    <property type="entry name" value="BACK"/>
</dbReference>
<evidence type="ECO:0000313" key="4">
    <source>
        <dbReference type="Proteomes" id="UP001107558"/>
    </source>
</evidence>
<dbReference type="Pfam" id="PF07707">
    <property type="entry name" value="BACK"/>
    <property type="match status" value="1"/>
</dbReference>
<dbReference type="PANTHER" id="PTHR22667:SF0">
    <property type="entry name" value="AT01380P-RELATED"/>
    <property type="match status" value="1"/>
</dbReference>
<evidence type="ECO:0008006" key="5">
    <source>
        <dbReference type="Google" id="ProtNLM"/>
    </source>
</evidence>
<comment type="caution">
    <text evidence="3">The sequence shown here is derived from an EMBL/GenBank/DDBJ whole genome shotgun (WGS) entry which is preliminary data.</text>
</comment>
<dbReference type="Gene3D" id="1.25.40.420">
    <property type="match status" value="1"/>
</dbReference>
<evidence type="ECO:0000313" key="3">
    <source>
        <dbReference type="EMBL" id="KAG5676229.1"/>
    </source>
</evidence>
<dbReference type="PANTHER" id="PTHR22667">
    <property type="entry name" value="AT01380P-RELATED"/>
    <property type="match status" value="1"/>
</dbReference>
<evidence type="ECO:0000259" key="1">
    <source>
        <dbReference type="Pfam" id="PF00651"/>
    </source>
</evidence>
<dbReference type="EMBL" id="JADBJN010000002">
    <property type="protein sequence ID" value="KAG5676229.1"/>
    <property type="molecule type" value="Genomic_DNA"/>
</dbReference>
<evidence type="ECO:0000259" key="2">
    <source>
        <dbReference type="Pfam" id="PF07707"/>
    </source>
</evidence>
<feature type="domain" description="BTB" evidence="1">
    <location>
        <begin position="74"/>
        <end position="133"/>
    </location>
</feature>
<proteinExistence type="predicted"/>